<dbReference type="EMBL" id="BHEO01000008">
    <property type="protein sequence ID" value="GBU05699.1"/>
    <property type="molecule type" value="Genomic_DNA"/>
</dbReference>
<keyword evidence="6 7" id="KW-0472">Membrane</keyword>
<reference evidence="9 10" key="2">
    <citation type="submission" date="2019-03" db="EMBL/GenBank/DDBJ databases">
        <title>Genomic Encyclopedia of Type Strains, Phase IV (KMG-IV): sequencing the most valuable type-strain genomes for metagenomic binning, comparative biology and taxonomic classification.</title>
        <authorList>
            <person name="Goeker M."/>
        </authorList>
    </citation>
    <scope>NUCLEOTIDE SEQUENCE [LARGE SCALE GENOMIC DNA]</scope>
    <source>
        <strain evidence="9 10">DSM 103426</strain>
    </source>
</reference>
<comment type="caution">
    <text evidence="9">The sequence shown here is derived from an EMBL/GenBank/DDBJ whole genome shotgun (WGS) entry which is preliminary data.</text>
</comment>
<evidence type="ECO:0000313" key="10">
    <source>
        <dbReference type="Proteomes" id="UP000294613"/>
    </source>
</evidence>
<evidence type="ECO:0000313" key="8">
    <source>
        <dbReference type="EMBL" id="GBU05699.1"/>
    </source>
</evidence>
<keyword evidence="5 7" id="KW-1133">Transmembrane helix</keyword>
<dbReference type="PANTHER" id="PTHR37937">
    <property type="entry name" value="CONJUGATIVE TRANSFER: DNA TRANSPORT"/>
    <property type="match status" value="1"/>
</dbReference>
<keyword evidence="11" id="KW-1185">Reference proteome</keyword>
<feature type="transmembrane region" description="Helical" evidence="7">
    <location>
        <begin position="12"/>
        <end position="32"/>
    </location>
</feature>
<evidence type="ECO:0000313" key="11">
    <source>
        <dbReference type="Proteomes" id="UP000702954"/>
    </source>
</evidence>
<dbReference type="RefSeq" id="WP_116441948.1">
    <property type="nucleotide sequence ID" value="NZ_BHEO01000008.1"/>
</dbReference>
<dbReference type="CDD" id="cd01127">
    <property type="entry name" value="TrwB_TraG_TraD_VirD4"/>
    <property type="match status" value="1"/>
</dbReference>
<evidence type="ECO:0000313" key="9">
    <source>
        <dbReference type="EMBL" id="TCS66045.1"/>
    </source>
</evidence>
<reference evidence="8 11" key="1">
    <citation type="journal article" date="2018" name="Int. J. Syst. Evol. Microbiol.">
        <title>Draft Genome Sequence of Faecalimonas umbilicata JCM 30896T, an Acetate-Producing Bacterium Isolated from Human Feces.</title>
        <authorList>
            <person name="Sakamoto M."/>
            <person name="Ikeyama N."/>
            <person name="Yuki M."/>
            <person name="Ohkuma M."/>
        </authorList>
    </citation>
    <scope>NUCLEOTIDE SEQUENCE [LARGE SCALE GENOMIC DNA]</scope>
    <source>
        <strain evidence="8 11">EGH7</strain>
    </source>
</reference>
<name>A0A4V2UPI2_9FIRM</name>
<dbReference type="Gene3D" id="3.40.50.300">
    <property type="entry name" value="P-loop containing nucleotide triphosphate hydrolases"/>
    <property type="match status" value="2"/>
</dbReference>
<dbReference type="SUPFAM" id="SSF52540">
    <property type="entry name" value="P-loop containing nucleoside triphosphate hydrolases"/>
    <property type="match status" value="1"/>
</dbReference>
<comment type="similarity">
    <text evidence="2">Belongs to the VirD4/TraG family.</text>
</comment>
<organism evidence="9 10">
    <name type="scientific">Faecalimonas umbilicata</name>
    <dbReference type="NCBI Taxonomy" id="1912855"/>
    <lineage>
        <taxon>Bacteria</taxon>
        <taxon>Bacillati</taxon>
        <taxon>Bacillota</taxon>
        <taxon>Clostridia</taxon>
        <taxon>Lachnospirales</taxon>
        <taxon>Lachnospiraceae</taxon>
        <taxon>Faecalimonas</taxon>
    </lineage>
</organism>
<feature type="transmembrane region" description="Helical" evidence="7">
    <location>
        <begin position="59"/>
        <end position="77"/>
    </location>
</feature>
<evidence type="ECO:0000256" key="2">
    <source>
        <dbReference type="ARBA" id="ARBA00008806"/>
    </source>
</evidence>
<evidence type="ECO:0000256" key="3">
    <source>
        <dbReference type="ARBA" id="ARBA00022475"/>
    </source>
</evidence>
<evidence type="ECO:0000256" key="4">
    <source>
        <dbReference type="ARBA" id="ARBA00022692"/>
    </source>
</evidence>
<sequence>MKSDERKESRILIFSGIVPVVWLALLTAPFFFDGLLRVMEKLPEAIQHPFRIQMCKDSLKTVLLFLACYGMGIGIYLSTRRNYRRGEEHGSAQWGNAQEINKKYSDKKFEANKLMTKHVRISYNSRKHRRNLLTIVVGGSGSGKTRFFCKPNLMQANTSFVVLDPKGENLRDTGHLLEAEGYEVRVLDLINMEKSHCYNPFVYLKDDNDVQRLVTNLFKATTPKGSQSNDPFWDTAASMLLLALIFYLKYEAPKEEQNFPMVMEMLRAGEVREDNDDYQSPLDELFERLEMKNPDHIAVKYYKDYHSGSAKTLKSIQITLAARLEKFNLASLSALTATDDLDLSSLGEKKVALFAVIPDNDTSYNFLVSILYTQLFQQLFYSADYKHGGSLPVPVHFLMDEFSNVSLPDDFSKILSVMRSRAVSVSIVLQNIAALKALFEKEWEAIIGNCDEFLYLGGNEQSTHKYVSELLGKATIDLNTYGKSTGHSGNYSTNYQISGRELMTPDEVRMLDNRYALLFIRGERPILDEKIDILSHPNVALTTDGKGKPYRHGEVTKAVAGISLTDSLEGEIQAEDVGEVDVQALELFSNEELETVFSQNKEEETDDV</sequence>
<comment type="subcellular location">
    <subcellularLocation>
        <location evidence="1">Cell membrane</location>
        <topology evidence="1">Multi-pass membrane protein</topology>
    </subcellularLocation>
</comment>
<keyword evidence="4 7" id="KW-0812">Transmembrane</keyword>
<dbReference type="EMBL" id="SLZV01000020">
    <property type="protein sequence ID" value="TCS66045.1"/>
    <property type="molecule type" value="Genomic_DNA"/>
</dbReference>
<dbReference type="GO" id="GO:0005886">
    <property type="term" value="C:plasma membrane"/>
    <property type="evidence" value="ECO:0007669"/>
    <property type="project" value="UniProtKB-SubCell"/>
</dbReference>
<accession>A0A4V2UPI2</accession>
<dbReference type="Proteomes" id="UP000294613">
    <property type="component" value="Unassembled WGS sequence"/>
</dbReference>
<protein>
    <submittedName>
        <fullName evidence="8">Conjugal transfer protein TraG</fullName>
    </submittedName>
    <submittedName>
        <fullName evidence="9">Type IV secretion system protein VirD4</fullName>
    </submittedName>
</protein>
<dbReference type="InterPro" id="IPR027417">
    <property type="entry name" value="P-loop_NTPase"/>
</dbReference>
<dbReference type="Pfam" id="PF02534">
    <property type="entry name" value="T4SS-DNA_transf"/>
    <property type="match status" value="1"/>
</dbReference>
<gene>
    <name evidence="9" type="ORF">EDD74_1209</name>
    <name evidence="8" type="ORF">FAEUMB_22400</name>
</gene>
<evidence type="ECO:0000256" key="5">
    <source>
        <dbReference type="ARBA" id="ARBA00022989"/>
    </source>
</evidence>
<dbReference type="PANTHER" id="PTHR37937:SF1">
    <property type="entry name" value="CONJUGATIVE TRANSFER: DNA TRANSPORT"/>
    <property type="match status" value="1"/>
</dbReference>
<dbReference type="InterPro" id="IPR051539">
    <property type="entry name" value="T4SS-coupling_protein"/>
</dbReference>
<evidence type="ECO:0000256" key="6">
    <source>
        <dbReference type="ARBA" id="ARBA00023136"/>
    </source>
</evidence>
<dbReference type="InterPro" id="IPR003688">
    <property type="entry name" value="TraG/VirD4"/>
</dbReference>
<proteinExistence type="inferred from homology"/>
<dbReference type="Proteomes" id="UP000702954">
    <property type="component" value="Unassembled WGS sequence"/>
</dbReference>
<dbReference type="AlphaFoldDB" id="A0A4V2UPI2"/>
<keyword evidence="3" id="KW-1003">Cell membrane</keyword>
<evidence type="ECO:0000256" key="7">
    <source>
        <dbReference type="SAM" id="Phobius"/>
    </source>
</evidence>
<dbReference type="NCBIfam" id="NF045973">
    <property type="entry name" value="conju_CD1115"/>
    <property type="match status" value="1"/>
</dbReference>
<evidence type="ECO:0000256" key="1">
    <source>
        <dbReference type="ARBA" id="ARBA00004651"/>
    </source>
</evidence>